<dbReference type="EMBL" id="WNJO01000007">
    <property type="protein sequence ID" value="MTV82439.1"/>
    <property type="molecule type" value="Genomic_DNA"/>
</dbReference>
<keyword evidence="4" id="KW-0804">Transcription</keyword>
<dbReference type="SUPFAM" id="SSF53850">
    <property type="entry name" value="Periplasmic binding protein-like II"/>
    <property type="match status" value="1"/>
</dbReference>
<comment type="caution">
    <text evidence="6">The sequence shown here is derived from an EMBL/GenBank/DDBJ whole genome shotgun (WGS) entry which is preliminary data.</text>
</comment>
<dbReference type="Proteomes" id="UP000466388">
    <property type="component" value="Unassembled WGS sequence"/>
</dbReference>
<dbReference type="InterPro" id="IPR036388">
    <property type="entry name" value="WH-like_DNA-bd_sf"/>
</dbReference>
<evidence type="ECO:0000313" key="7">
    <source>
        <dbReference type="Proteomes" id="UP000466388"/>
    </source>
</evidence>
<dbReference type="SUPFAM" id="SSF46785">
    <property type="entry name" value="Winged helix' DNA-binding domain"/>
    <property type="match status" value="1"/>
</dbReference>
<comment type="similarity">
    <text evidence="1">Belongs to the LysR transcriptional regulatory family.</text>
</comment>
<dbReference type="PANTHER" id="PTHR30126:SF40">
    <property type="entry name" value="HTH-TYPE TRANSCRIPTIONAL REGULATOR GLTR"/>
    <property type="match status" value="1"/>
</dbReference>
<dbReference type="RefSeq" id="WP_155431711.1">
    <property type="nucleotide sequence ID" value="NZ_WNJO01000007.1"/>
</dbReference>
<proteinExistence type="inferred from homology"/>
<dbReference type="PROSITE" id="PS50931">
    <property type="entry name" value="HTH_LYSR"/>
    <property type="match status" value="1"/>
</dbReference>
<dbReference type="GO" id="GO:0000976">
    <property type="term" value="F:transcription cis-regulatory region binding"/>
    <property type="evidence" value="ECO:0007669"/>
    <property type="project" value="TreeGrafter"/>
</dbReference>
<organism evidence="6 7">
    <name type="scientific">Secundilactobacillus folii</name>
    <dbReference type="NCBI Taxonomy" id="2678357"/>
    <lineage>
        <taxon>Bacteria</taxon>
        <taxon>Bacillati</taxon>
        <taxon>Bacillota</taxon>
        <taxon>Bacilli</taxon>
        <taxon>Lactobacillales</taxon>
        <taxon>Lactobacillaceae</taxon>
        <taxon>Secundilactobacillus</taxon>
    </lineage>
</organism>
<keyword evidence="2" id="KW-0805">Transcription regulation</keyword>
<dbReference type="AlphaFoldDB" id="A0A7X3C3L9"/>
<evidence type="ECO:0000256" key="3">
    <source>
        <dbReference type="ARBA" id="ARBA00023125"/>
    </source>
</evidence>
<keyword evidence="3" id="KW-0238">DNA-binding</keyword>
<protein>
    <submittedName>
        <fullName evidence="6">LysR family transcriptional regulator</fullName>
    </submittedName>
</protein>
<accession>A0A7X3C3L9</accession>
<keyword evidence="7" id="KW-1185">Reference proteome</keyword>
<dbReference type="GO" id="GO:0003700">
    <property type="term" value="F:DNA-binding transcription factor activity"/>
    <property type="evidence" value="ECO:0007669"/>
    <property type="project" value="InterPro"/>
</dbReference>
<sequence>MEKLLAAFMAVYETRNFSLAAKQLFISQPSVSVQINQLEERLGVSLFDRSGHRQVQPTPAAFQLYQTAEKLQQTWQTGFERLQQTAEKPRIKAVLGFSQTTSVELLPRVIKTLLRDERFQFEVETMNSEAILKAVVDRQIAYGIIEKPIVADYVQQTEVSGDQLVLAGRQNEKLWLFREPGSGVRHYTDAYLHEQGIVPQRTLVVDSNQAIIGLLDQGIGKTLMSVGVLPTQVPRTILSEQYRRHFYLIGLDQQPNSQLADLRRSLVTSMRMKS</sequence>
<dbReference type="Gene3D" id="3.40.190.10">
    <property type="entry name" value="Periplasmic binding protein-like II"/>
    <property type="match status" value="2"/>
</dbReference>
<dbReference type="PRINTS" id="PR00039">
    <property type="entry name" value="HTHLYSR"/>
</dbReference>
<evidence type="ECO:0000313" key="6">
    <source>
        <dbReference type="EMBL" id="MTV82439.1"/>
    </source>
</evidence>
<dbReference type="PANTHER" id="PTHR30126">
    <property type="entry name" value="HTH-TYPE TRANSCRIPTIONAL REGULATOR"/>
    <property type="match status" value="1"/>
</dbReference>
<evidence type="ECO:0000256" key="2">
    <source>
        <dbReference type="ARBA" id="ARBA00023015"/>
    </source>
</evidence>
<name>A0A7X3C3L9_9LACO</name>
<dbReference type="Pfam" id="PF03466">
    <property type="entry name" value="LysR_substrate"/>
    <property type="match status" value="1"/>
</dbReference>
<feature type="domain" description="HTH lysR-type" evidence="5">
    <location>
        <begin position="1"/>
        <end position="58"/>
    </location>
</feature>
<evidence type="ECO:0000256" key="4">
    <source>
        <dbReference type="ARBA" id="ARBA00023163"/>
    </source>
</evidence>
<dbReference type="Gene3D" id="1.10.10.10">
    <property type="entry name" value="Winged helix-like DNA-binding domain superfamily/Winged helix DNA-binding domain"/>
    <property type="match status" value="1"/>
</dbReference>
<evidence type="ECO:0000256" key="1">
    <source>
        <dbReference type="ARBA" id="ARBA00009437"/>
    </source>
</evidence>
<dbReference type="FunFam" id="1.10.10.10:FF:000001">
    <property type="entry name" value="LysR family transcriptional regulator"/>
    <property type="match status" value="1"/>
</dbReference>
<evidence type="ECO:0000259" key="5">
    <source>
        <dbReference type="PROSITE" id="PS50931"/>
    </source>
</evidence>
<gene>
    <name evidence="6" type="ORF">GM612_07200</name>
</gene>
<dbReference type="Pfam" id="PF00126">
    <property type="entry name" value="HTH_1"/>
    <property type="match status" value="1"/>
</dbReference>
<dbReference type="InterPro" id="IPR000847">
    <property type="entry name" value="LysR_HTH_N"/>
</dbReference>
<dbReference type="InterPro" id="IPR036390">
    <property type="entry name" value="WH_DNA-bd_sf"/>
</dbReference>
<reference evidence="6 7" key="1">
    <citation type="submission" date="2019-11" db="EMBL/GenBank/DDBJ databases">
        <title>Lactobacillus sp. nov. CRM56-3, isolated from fermented tea leaves.</title>
        <authorList>
            <person name="Phuengjayaem S."/>
            <person name="Tanasupawat S."/>
        </authorList>
    </citation>
    <scope>NUCLEOTIDE SEQUENCE [LARGE SCALE GENOMIC DNA]</scope>
    <source>
        <strain evidence="6 7">CRM56-3</strain>
    </source>
</reference>
<dbReference type="InterPro" id="IPR005119">
    <property type="entry name" value="LysR_subst-bd"/>
</dbReference>